<sequence>MSIDSISMKDVREFIATLPDAAAIAEVQEASAERLQELTQAAYAALVAGSTARITDDLNRACLRGLTGTVQERNRTKTRAGFLLDEESTQRLRTDPRNTRFKVPEGVKRFRLRGGIPIACLELIEDED</sequence>
<gene>
    <name evidence="1" type="ORF">GCM10010358_68230</name>
</gene>
<accession>A0A918NYD4</accession>
<dbReference type="EMBL" id="BMVU01000055">
    <property type="protein sequence ID" value="GGY05189.1"/>
    <property type="molecule type" value="Genomic_DNA"/>
</dbReference>
<keyword evidence="2" id="KW-1185">Reference proteome</keyword>
<evidence type="ECO:0000313" key="2">
    <source>
        <dbReference type="Proteomes" id="UP000619244"/>
    </source>
</evidence>
<protein>
    <submittedName>
        <fullName evidence="1">Uncharacterized protein</fullName>
    </submittedName>
</protein>
<reference evidence="1" key="2">
    <citation type="submission" date="2020-09" db="EMBL/GenBank/DDBJ databases">
        <authorList>
            <person name="Sun Q."/>
            <person name="Ohkuma M."/>
        </authorList>
    </citation>
    <scope>NUCLEOTIDE SEQUENCE</scope>
    <source>
        <strain evidence="1">JCM 4790</strain>
    </source>
</reference>
<comment type="caution">
    <text evidence="1">The sequence shown here is derived from an EMBL/GenBank/DDBJ whole genome shotgun (WGS) entry which is preliminary data.</text>
</comment>
<organism evidence="1 2">
    <name type="scientific">Streptomyces minutiscleroticus</name>
    <dbReference type="NCBI Taxonomy" id="68238"/>
    <lineage>
        <taxon>Bacteria</taxon>
        <taxon>Bacillati</taxon>
        <taxon>Actinomycetota</taxon>
        <taxon>Actinomycetes</taxon>
        <taxon>Kitasatosporales</taxon>
        <taxon>Streptomycetaceae</taxon>
        <taxon>Streptomyces</taxon>
    </lineage>
</organism>
<name>A0A918NYD4_9ACTN</name>
<dbReference type="AlphaFoldDB" id="A0A918NYD4"/>
<dbReference type="Proteomes" id="UP000619244">
    <property type="component" value="Unassembled WGS sequence"/>
</dbReference>
<reference evidence="1" key="1">
    <citation type="journal article" date="2014" name="Int. J. Syst. Evol. Microbiol.">
        <title>Complete genome sequence of Corynebacterium casei LMG S-19264T (=DSM 44701T), isolated from a smear-ripened cheese.</title>
        <authorList>
            <consortium name="US DOE Joint Genome Institute (JGI-PGF)"/>
            <person name="Walter F."/>
            <person name="Albersmeier A."/>
            <person name="Kalinowski J."/>
            <person name="Ruckert C."/>
        </authorList>
    </citation>
    <scope>NUCLEOTIDE SEQUENCE</scope>
    <source>
        <strain evidence="1">JCM 4790</strain>
    </source>
</reference>
<evidence type="ECO:0000313" key="1">
    <source>
        <dbReference type="EMBL" id="GGY05189.1"/>
    </source>
</evidence>
<dbReference type="RefSeq" id="WP_190194213.1">
    <property type="nucleotide sequence ID" value="NZ_BMVU01000055.1"/>
</dbReference>
<proteinExistence type="predicted"/>